<proteinExistence type="predicted"/>
<gene>
    <name evidence="2" type="ORF">DL762_006871</name>
</gene>
<feature type="region of interest" description="Disordered" evidence="1">
    <location>
        <begin position="1"/>
        <end position="76"/>
    </location>
</feature>
<name>A0ABY0H0Q6_9PEZI</name>
<feature type="compositionally biased region" description="Polar residues" evidence="1">
    <location>
        <begin position="1"/>
        <end position="24"/>
    </location>
</feature>
<feature type="compositionally biased region" description="Polar residues" evidence="1">
    <location>
        <begin position="66"/>
        <end position="76"/>
    </location>
</feature>
<comment type="caution">
    <text evidence="2">The sequence shown here is derived from an EMBL/GenBank/DDBJ whole genome shotgun (WGS) entry which is preliminary data.</text>
</comment>
<organism evidence="2 3">
    <name type="scientific">Monosporascus cannonballus</name>
    <dbReference type="NCBI Taxonomy" id="155416"/>
    <lineage>
        <taxon>Eukaryota</taxon>
        <taxon>Fungi</taxon>
        <taxon>Dikarya</taxon>
        <taxon>Ascomycota</taxon>
        <taxon>Pezizomycotina</taxon>
        <taxon>Sordariomycetes</taxon>
        <taxon>Xylariomycetidae</taxon>
        <taxon>Xylariales</taxon>
        <taxon>Xylariales incertae sedis</taxon>
        <taxon>Monosporascus</taxon>
    </lineage>
</organism>
<sequence length="292" mass="33628">MEYSPYQSGVSGQYGRYSSPSTSAEMARSPSGSSSTSPGSYTAASPWGSSDSPDASAPISPGGEITNESSYLDVSANNGGHQAYEYTEAANDCYQLQTSHHAPVQGVAESSSQDHSWYQFYDFIAKVEQGQSPYWRLKAEYTANEDYPMYRPCANSETTPRSMHLNVCLEPGCKSKPFRRKADLDRHYQQMHWDSSIKPSFPCDYPKCTRSANPFSRSDHYRDHCRDYHREDLLRRSSKRETNEWWADRVIHKKWWRCSKCLRRVYIQQHGFDCHNCKTPCESQRRSYRIHK</sequence>
<evidence type="ECO:0008006" key="4">
    <source>
        <dbReference type="Google" id="ProtNLM"/>
    </source>
</evidence>
<keyword evidence="3" id="KW-1185">Reference proteome</keyword>
<dbReference type="Proteomes" id="UP000294003">
    <property type="component" value="Unassembled WGS sequence"/>
</dbReference>
<dbReference type="Gene3D" id="3.30.160.60">
    <property type="entry name" value="Classic Zinc Finger"/>
    <property type="match status" value="1"/>
</dbReference>
<reference evidence="2 3" key="1">
    <citation type="submission" date="2018-06" db="EMBL/GenBank/DDBJ databases">
        <title>Complete Genomes of Monosporascus.</title>
        <authorList>
            <person name="Robinson A.J."/>
            <person name="Natvig D.O."/>
        </authorList>
    </citation>
    <scope>NUCLEOTIDE SEQUENCE [LARGE SCALE GENOMIC DNA]</scope>
    <source>
        <strain evidence="2 3">CBS 609.92</strain>
    </source>
</reference>
<accession>A0ABY0H0Q6</accession>
<evidence type="ECO:0000313" key="3">
    <source>
        <dbReference type="Proteomes" id="UP000294003"/>
    </source>
</evidence>
<dbReference type="EMBL" id="QJNS01000236">
    <property type="protein sequence ID" value="RYO81889.1"/>
    <property type="molecule type" value="Genomic_DNA"/>
</dbReference>
<evidence type="ECO:0000256" key="1">
    <source>
        <dbReference type="SAM" id="MobiDB-lite"/>
    </source>
</evidence>
<evidence type="ECO:0000313" key="2">
    <source>
        <dbReference type="EMBL" id="RYO81889.1"/>
    </source>
</evidence>
<feature type="compositionally biased region" description="Low complexity" evidence="1">
    <location>
        <begin position="29"/>
        <end position="63"/>
    </location>
</feature>
<protein>
    <recommendedName>
        <fullName evidence="4">C2H2-type domain-containing protein</fullName>
    </recommendedName>
</protein>